<dbReference type="PROSITE" id="PS50053">
    <property type="entry name" value="UBIQUITIN_2"/>
    <property type="match status" value="1"/>
</dbReference>
<dbReference type="STRING" id="218851.A0A2G5EXH3"/>
<dbReference type="PROSITE" id="PS50090">
    <property type="entry name" value="MYB_LIKE"/>
    <property type="match status" value="1"/>
</dbReference>
<dbReference type="EMBL" id="KZ305020">
    <property type="protein sequence ID" value="PIA60355.1"/>
    <property type="molecule type" value="Genomic_DNA"/>
</dbReference>
<dbReference type="InterPro" id="IPR029071">
    <property type="entry name" value="Ubiquitin-like_domsf"/>
</dbReference>
<name>A0A2G5EXH3_AQUCA</name>
<reference evidence="5 6" key="1">
    <citation type="submission" date="2017-09" db="EMBL/GenBank/DDBJ databases">
        <title>WGS assembly of Aquilegia coerulea Goldsmith.</title>
        <authorList>
            <person name="Hodges S."/>
            <person name="Kramer E."/>
            <person name="Nordborg M."/>
            <person name="Tomkins J."/>
            <person name="Borevitz J."/>
            <person name="Derieg N."/>
            <person name="Yan J."/>
            <person name="Mihaltcheva S."/>
            <person name="Hayes R.D."/>
            <person name="Rokhsar D."/>
        </authorList>
    </citation>
    <scope>NUCLEOTIDE SEQUENCE [LARGE SCALE GENOMIC DNA]</scope>
    <source>
        <strain evidence="6">cv. Goldsmith</strain>
    </source>
</reference>
<dbReference type="PANTHER" id="PTHR21717">
    <property type="entry name" value="TELOMERIC REPEAT BINDING PROTEIN"/>
    <property type="match status" value="1"/>
</dbReference>
<dbReference type="PANTHER" id="PTHR21717:SF70">
    <property type="entry name" value="TELOMERE REPEAT-BINDING PROTEIN 2-RELATED"/>
    <property type="match status" value="1"/>
</dbReference>
<dbReference type="SUPFAM" id="SSF54236">
    <property type="entry name" value="Ubiquitin-like"/>
    <property type="match status" value="1"/>
</dbReference>
<accession>A0A2G5EXH3</accession>
<organism evidence="5 6">
    <name type="scientific">Aquilegia coerulea</name>
    <name type="common">Rocky mountain columbine</name>
    <dbReference type="NCBI Taxonomy" id="218851"/>
    <lineage>
        <taxon>Eukaryota</taxon>
        <taxon>Viridiplantae</taxon>
        <taxon>Streptophyta</taxon>
        <taxon>Embryophyta</taxon>
        <taxon>Tracheophyta</taxon>
        <taxon>Spermatophyta</taxon>
        <taxon>Magnoliopsida</taxon>
        <taxon>Ranunculales</taxon>
        <taxon>Ranunculaceae</taxon>
        <taxon>Thalictroideae</taxon>
        <taxon>Aquilegia</taxon>
    </lineage>
</organism>
<evidence type="ECO:0000259" key="3">
    <source>
        <dbReference type="PROSITE" id="PS50090"/>
    </source>
</evidence>
<dbReference type="InterPro" id="IPR009057">
    <property type="entry name" value="Homeodomain-like_sf"/>
</dbReference>
<evidence type="ECO:0000259" key="2">
    <source>
        <dbReference type="PROSITE" id="PS50053"/>
    </source>
</evidence>
<dbReference type="GO" id="GO:0042162">
    <property type="term" value="F:telomeric DNA binding"/>
    <property type="evidence" value="ECO:0007669"/>
    <property type="project" value="UniProtKB-ARBA"/>
</dbReference>
<protein>
    <recommendedName>
        <fullName evidence="7">HTH myb-type domain-containing protein</fullName>
    </recommendedName>
</protein>
<keyword evidence="1" id="KW-0238">DNA-binding</keyword>
<dbReference type="PROSITE" id="PS51294">
    <property type="entry name" value="HTH_MYB"/>
    <property type="match status" value="1"/>
</dbReference>
<gene>
    <name evidence="5" type="ORF">AQUCO_00300096v1</name>
</gene>
<dbReference type="InterPro" id="IPR057625">
    <property type="entry name" value="TPR1-6-like_ubiquitin"/>
</dbReference>
<dbReference type="AlphaFoldDB" id="A0A2G5EXH3"/>
<dbReference type="EMBL" id="KZ305020">
    <property type="protein sequence ID" value="PIA60357.1"/>
    <property type="molecule type" value="Genomic_DNA"/>
</dbReference>
<dbReference type="Gene3D" id="1.10.246.220">
    <property type="match status" value="1"/>
</dbReference>
<dbReference type="InterPro" id="IPR017930">
    <property type="entry name" value="Myb_dom"/>
</dbReference>
<dbReference type="SUPFAM" id="SSF46689">
    <property type="entry name" value="Homeodomain-like"/>
    <property type="match status" value="1"/>
</dbReference>
<proteinExistence type="predicted"/>
<sequence>MVLHKRLEYGFNGYQVPSFPRASRSTRGRSLFKTKAEDNQLCAFELLATVAGKLLQEGESSQSLSHVEDEKVQPSIHGLVRQEQHGEPSDPEGCDKSPIFSDFSLHGNDRNKYLKTPPHPKHEVAVAHSSINANSSFSEKFDHAEVVTGESRKDFVDFLSKIEGSPGNGKSSGNVLDGIERKVEYDSEKISSVINGTFPDISNSEYPMKLDVKPPALVCLNRSVEVPHTSFLPFQTNVKLVSKDDDENISGCTHPSIGNLKAFRPPLRIGDRRIRRLLASKYWKVAPKLNDRKLHKSDMWHTFRNTKASYTRQRSQRNFAYRRKLFDRLVSKSAEGARNEAIASKKGIIEDAIGSASQASLVASQESSYCSRESRVKLSIKSFRVPELFIEIPETATVGSLKRTVREAVTAILAGGLHVGVVLKGKKVRDDNKTLLQTGISHDDKVDALGFLLEPNPSPPSASAPQPIFHEDSPLYVTCDIPQHLSRYPKTPVGDPVPLVASPDPTLINEGTSVDNILDEVPCPIDMTAGNTAQGSRALVAIPTSVEPLTAIPLHRKSRQSKLAQRRIRRPFSVLEVEALVQAVEKLGTGRWRDVKIYAFDNAKHRTYVDLKDKWKTLVHTAKISPQQRRGEPVPQELLDRVLAAHAHWSEQQAMQQIKQQNETSLVFTSLMAE</sequence>
<evidence type="ECO:0000259" key="4">
    <source>
        <dbReference type="PROSITE" id="PS51294"/>
    </source>
</evidence>
<dbReference type="InterPro" id="IPR000626">
    <property type="entry name" value="Ubiquitin-like_dom"/>
</dbReference>
<evidence type="ECO:0008006" key="7">
    <source>
        <dbReference type="Google" id="ProtNLM"/>
    </source>
</evidence>
<evidence type="ECO:0000313" key="5">
    <source>
        <dbReference type="EMBL" id="PIA60357.1"/>
    </source>
</evidence>
<dbReference type="Proteomes" id="UP000230069">
    <property type="component" value="Unassembled WGS sequence"/>
</dbReference>
<dbReference type="SMART" id="SM00717">
    <property type="entry name" value="SANT"/>
    <property type="match status" value="1"/>
</dbReference>
<feature type="domain" description="HTH myb-type" evidence="4">
    <location>
        <begin position="564"/>
        <end position="623"/>
    </location>
</feature>
<feature type="domain" description="Myb-like" evidence="3">
    <location>
        <begin position="564"/>
        <end position="619"/>
    </location>
</feature>
<feature type="domain" description="Ubiquitin-like" evidence="2">
    <location>
        <begin position="376"/>
        <end position="446"/>
    </location>
</feature>
<dbReference type="CDD" id="cd11660">
    <property type="entry name" value="SANT_TRF"/>
    <property type="match status" value="1"/>
</dbReference>
<dbReference type="Pfam" id="PF23603">
    <property type="entry name" value="Ubiquitin_TPR1"/>
    <property type="match status" value="1"/>
</dbReference>
<dbReference type="InterPro" id="IPR001005">
    <property type="entry name" value="SANT/Myb"/>
</dbReference>
<dbReference type="OrthoDB" id="2020981at2759"/>
<evidence type="ECO:0000256" key="1">
    <source>
        <dbReference type="ARBA" id="ARBA00023125"/>
    </source>
</evidence>
<keyword evidence="6" id="KW-1185">Reference proteome</keyword>
<dbReference type="InterPro" id="IPR031105">
    <property type="entry name" value="TRP_plant"/>
</dbReference>
<evidence type="ECO:0000313" key="6">
    <source>
        <dbReference type="Proteomes" id="UP000230069"/>
    </source>
</evidence>